<feature type="region of interest" description="Disordered" evidence="1">
    <location>
        <begin position="41"/>
        <end position="61"/>
    </location>
</feature>
<organism evidence="3 5">
    <name type="scientific">Dinothrombium tinctorium</name>
    <dbReference type="NCBI Taxonomy" id="1965070"/>
    <lineage>
        <taxon>Eukaryota</taxon>
        <taxon>Metazoa</taxon>
        <taxon>Ecdysozoa</taxon>
        <taxon>Arthropoda</taxon>
        <taxon>Chelicerata</taxon>
        <taxon>Arachnida</taxon>
        <taxon>Acari</taxon>
        <taxon>Acariformes</taxon>
        <taxon>Trombidiformes</taxon>
        <taxon>Prostigmata</taxon>
        <taxon>Anystina</taxon>
        <taxon>Parasitengona</taxon>
        <taxon>Trombidioidea</taxon>
        <taxon>Trombidiidae</taxon>
        <taxon>Dinothrombium</taxon>
    </lineage>
</organism>
<dbReference type="InterPro" id="IPR005036">
    <property type="entry name" value="CBM21_dom"/>
</dbReference>
<comment type="caution">
    <text evidence="3">The sequence shown here is derived from an EMBL/GenBank/DDBJ whole genome shotgun (WGS) entry which is preliminary data.</text>
</comment>
<dbReference type="GO" id="GO:0000164">
    <property type="term" value="C:protein phosphatase type 1 complex"/>
    <property type="evidence" value="ECO:0007669"/>
    <property type="project" value="TreeGrafter"/>
</dbReference>
<dbReference type="GO" id="GO:0005979">
    <property type="term" value="P:regulation of glycogen biosynthetic process"/>
    <property type="evidence" value="ECO:0007669"/>
    <property type="project" value="TreeGrafter"/>
</dbReference>
<accession>A0A3S3NTA7</accession>
<reference evidence="3" key="2">
    <citation type="submission" date="2018-11" db="EMBL/GenBank/DDBJ databases">
        <title>Trombidioid mite genomics.</title>
        <authorList>
            <person name="Dong X."/>
        </authorList>
    </citation>
    <scope>NUCLEOTIDE SEQUENCE</scope>
    <source>
        <strain evidence="3">UoL-WK</strain>
    </source>
</reference>
<dbReference type="GO" id="GO:2001069">
    <property type="term" value="F:glycogen binding"/>
    <property type="evidence" value="ECO:0007669"/>
    <property type="project" value="TreeGrafter"/>
</dbReference>
<keyword evidence="5" id="KW-1185">Reference proteome</keyword>
<dbReference type="InterPro" id="IPR050782">
    <property type="entry name" value="PP1_regulatory_subunit_3"/>
</dbReference>
<dbReference type="EMBL" id="NCKU01009274">
    <property type="protein sequence ID" value="RWS01394.1"/>
    <property type="molecule type" value="Genomic_DNA"/>
</dbReference>
<protein>
    <submittedName>
        <fullName evidence="3">Glycogen-binding subunit 76A-like protein</fullName>
    </submittedName>
</protein>
<evidence type="ECO:0000256" key="1">
    <source>
        <dbReference type="SAM" id="MobiDB-lite"/>
    </source>
</evidence>
<reference evidence="3 5" key="1">
    <citation type="journal article" date="2018" name="Gigascience">
        <title>Genomes of trombidid mites reveal novel predicted allergens and laterally-transferred genes associated with secondary metabolism.</title>
        <authorList>
            <person name="Dong X."/>
            <person name="Chaisiri K."/>
            <person name="Xia D."/>
            <person name="Armstrong S.D."/>
            <person name="Fang Y."/>
            <person name="Donnelly M.J."/>
            <person name="Kadowaki T."/>
            <person name="McGarry J.W."/>
            <person name="Darby A.C."/>
            <person name="Makepeace B.L."/>
        </authorList>
    </citation>
    <scope>NUCLEOTIDE SEQUENCE [LARGE SCALE GENOMIC DNA]</scope>
    <source>
        <strain evidence="3">UoL-WK</strain>
    </source>
</reference>
<evidence type="ECO:0000313" key="4">
    <source>
        <dbReference type="EMBL" id="RWS01417.1"/>
    </source>
</evidence>
<sequence length="267" mass="30998">YGRCNSIKSNNTENQIELVEIAGLSFEFKSENNENDIKVKRRQSTPEININKSSENKSEEYRRRKSVTFADSVGLKLESVRLIPKNRVKISRPTYPCLKEAEETKSLQKQLRQLWSSFNSWTTREDLESKAILDIVEYSSPEALIDKIQNQKVCLKNCFIEVEGATIKVKCKILVVNIDLSKRITVRYTIDNWRSWTDIEAKYVLNSCNGWSDEYNADFNIFIGDSNGELVCEQTILFAVCYEVDGNEYWDNNLGSNYSFTFQERQL</sequence>
<proteinExistence type="predicted"/>
<dbReference type="Gene3D" id="2.60.40.2440">
    <property type="entry name" value="Carbohydrate binding type-21 domain"/>
    <property type="match status" value="1"/>
</dbReference>
<dbReference type="Proteomes" id="UP000285301">
    <property type="component" value="Unassembled WGS sequence"/>
</dbReference>
<gene>
    <name evidence="3" type="ORF">B4U79_13381</name>
    <name evidence="4" type="ORF">B4U79_14095</name>
</gene>
<evidence type="ECO:0000259" key="2">
    <source>
        <dbReference type="PROSITE" id="PS51159"/>
    </source>
</evidence>
<name>A0A3S3NTA7_9ACAR</name>
<dbReference type="AlphaFoldDB" id="A0A3S3NTA7"/>
<dbReference type="Pfam" id="PF03370">
    <property type="entry name" value="CBM_21"/>
    <property type="match status" value="1"/>
</dbReference>
<dbReference type="PANTHER" id="PTHR12307">
    <property type="entry name" value="PROTEIN PHOSPHATASE 1 REGULATORY SUBUNIT"/>
    <property type="match status" value="1"/>
</dbReference>
<dbReference type="STRING" id="1965070.A0A3S3NTA7"/>
<dbReference type="EMBL" id="NCKU01009230">
    <property type="protein sequence ID" value="RWS01417.1"/>
    <property type="molecule type" value="Genomic_DNA"/>
</dbReference>
<feature type="non-terminal residue" evidence="3">
    <location>
        <position position="1"/>
    </location>
</feature>
<feature type="domain" description="CBM21" evidence="2">
    <location>
        <begin position="145"/>
        <end position="261"/>
    </location>
</feature>
<dbReference type="InterPro" id="IPR038175">
    <property type="entry name" value="CBM21_dom_sf"/>
</dbReference>
<dbReference type="PROSITE" id="PS51159">
    <property type="entry name" value="CBM21"/>
    <property type="match status" value="1"/>
</dbReference>
<dbReference type="OrthoDB" id="8942186at2759"/>
<evidence type="ECO:0000313" key="5">
    <source>
        <dbReference type="Proteomes" id="UP000285301"/>
    </source>
</evidence>
<dbReference type="GO" id="GO:0008157">
    <property type="term" value="F:protein phosphatase 1 binding"/>
    <property type="evidence" value="ECO:0007669"/>
    <property type="project" value="TreeGrafter"/>
</dbReference>
<dbReference type="PANTHER" id="PTHR12307:SF36">
    <property type="entry name" value="GLYCOGEN-BINDING SUBUNIT 76A"/>
    <property type="match status" value="1"/>
</dbReference>
<evidence type="ECO:0000313" key="3">
    <source>
        <dbReference type="EMBL" id="RWS01394.1"/>
    </source>
</evidence>